<dbReference type="PROSITE" id="PS51314">
    <property type="entry name" value="VPS37_C"/>
    <property type="match status" value="1"/>
</dbReference>
<feature type="compositionally biased region" description="Polar residues" evidence="8">
    <location>
        <begin position="45"/>
        <end position="58"/>
    </location>
</feature>
<dbReference type="GO" id="GO:0006623">
    <property type="term" value="P:protein targeting to vacuole"/>
    <property type="evidence" value="ECO:0007669"/>
    <property type="project" value="TreeGrafter"/>
</dbReference>
<evidence type="ECO:0000259" key="9">
    <source>
        <dbReference type="PROSITE" id="PS51314"/>
    </source>
</evidence>
<dbReference type="PRINTS" id="PR01217">
    <property type="entry name" value="PRICHEXTENSN"/>
</dbReference>
<dbReference type="GO" id="GO:0000813">
    <property type="term" value="C:ESCRT I complex"/>
    <property type="evidence" value="ECO:0007669"/>
    <property type="project" value="UniProtKB-ARBA"/>
</dbReference>
<feature type="compositionally biased region" description="Pro residues" evidence="8">
    <location>
        <begin position="18"/>
        <end position="37"/>
    </location>
</feature>
<evidence type="ECO:0000256" key="6">
    <source>
        <dbReference type="PROSITE-ProRule" id="PRU00646"/>
    </source>
</evidence>
<protein>
    <recommendedName>
        <fullName evidence="9">VPS37 C-terminal domain-containing protein</fullName>
    </recommendedName>
</protein>
<feature type="compositionally biased region" description="Low complexity" evidence="8">
    <location>
        <begin position="83"/>
        <end position="103"/>
    </location>
</feature>
<evidence type="ECO:0000256" key="5">
    <source>
        <dbReference type="ARBA" id="ARBA00022927"/>
    </source>
</evidence>
<dbReference type="Proteomes" id="UP000054302">
    <property type="component" value="Unassembled WGS sequence"/>
</dbReference>
<feature type="region of interest" description="Disordered" evidence="8">
    <location>
        <begin position="1"/>
        <end position="116"/>
    </location>
</feature>
<evidence type="ECO:0000256" key="8">
    <source>
        <dbReference type="SAM" id="MobiDB-lite"/>
    </source>
</evidence>
<evidence type="ECO:0000256" key="7">
    <source>
        <dbReference type="SAM" id="Coils"/>
    </source>
</evidence>
<dbReference type="STRING" id="212818.A0A0D1Z3X6"/>
<evidence type="ECO:0000313" key="10">
    <source>
        <dbReference type="EMBL" id="KIV88589.1"/>
    </source>
</evidence>
<feature type="compositionally biased region" description="Polar residues" evidence="8">
    <location>
        <begin position="1"/>
        <end position="10"/>
    </location>
</feature>
<keyword evidence="5 6" id="KW-0653">Protein transport</keyword>
<evidence type="ECO:0000256" key="2">
    <source>
        <dbReference type="ARBA" id="ARBA00007617"/>
    </source>
</evidence>
<feature type="coiled-coil region" evidence="7">
    <location>
        <begin position="162"/>
        <end position="189"/>
    </location>
</feature>
<comment type="subcellular location">
    <subcellularLocation>
        <location evidence="1">Endosome</location>
    </subcellularLocation>
</comment>
<dbReference type="GO" id="GO:0006612">
    <property type="term" value="P:protein targeting to membrane"/>
    <property type="evidence" value="ECO:0007669"/>
    <property type="project" value="TreeGrafter"/>
</dbReference>
<gene>
    <name evidence="10" type="ORF">PV10_08259</name>
</gene>
<dbReference type="PANTHER" id="PTHR13678:SF2">
    <property type="entry name" value="VACUOLAR PROTEIN SORTING-ASSOCIATED PROTEIN 37A"/>
    <property type="match status" value="1"/>
</dbReference>
<dbReference type="GO" id="GO:0043162">
    <property type="term" value="P:ubiquitin-dependent protein catabolic process via the multivesicular body sorting pathway"/>
    <property type="evidence" value="ECO:0007669"/>
    <property type="project" value="TreeGrafter"/>
</dbReference>
<keyword evidence="7" id="KW-0175">Coiled coil</keyword>
<dbReference type="AlphaFoldDB" id="A0A0D1Z3X6"/>
<name>A0A0D1Z3X6_EXOME</name>
<keyword evidence="3 6" id="KW-0813">Transport</keyword>
<evidence type="ECO:0000313" key="11">
    <source>
        <dbReference type="Proteomes" id="UP000054302"/>
    </source>
</evidence>
<dbReference type="InterPro" id="IPR009851">
    <property type="entry name" value="Mod_r"/>
</dbReference>
<keyword evidence="11" id="KW-1185">Reference proteome</keyword>
<dbReference type="OMA" id="WGPRQMY"/>
<dbReference type="GeneID" id="27326104"/>
<comment type="similarity">
    <text evidence="2">Belongs to the VPS37 family.</text>
</comment>
<dbReference type="RefSeq" id="XP_016220163.1">
    <property type="nucleotide sequence ID" value="XM_016373252.1"/>
</dbReference>
<evidence type="ECO:0000256" key="4">
    <source>
        <dbReference type="ARBA" id="ARBA00022753"/>
    </source>
</evidence>
<dbReference type="VEuPathDB" id="FungiDB:PV10_08259"/>
<proteinExistence type="inferred from homology"/>
<dbReference type="PANTHER" id="PTHR13678">
    <property type="entry name" value="VACUOLAR PROTEIN SORTING-ASSOCIATED PROTEIN 37"/>
    <property type="match status" value="1"/>
</dbReference>
<evidence type="ECO:0000256" key="1">
    <source>
        <dbReference type="ARBA" id="ARBA00004177"/>
    </source>
</evidence>
<evidence type="ECO:0000256" key="3">
    <source>
        <dbReference type="ARBA" id="ARBA00022448"/>
    </source>
</evidence>
<dbReference type="EMBL" id="KN847525">
    <property type="protein sequence ID" value="KIV88589.1"/>
    <property type="molecule type" value="Genomic_DNA"/>
</dbReference>
<feature type="domain" description="VPS37 C-terminal" evidence="9">
    <location>
        <begin position="194"/>
        <end position="304"/>
    </location>
</feature>
<dbReference type="Pfam" id="PF07200">
    <property type="entry name" value="Mod_r"/>
    <property type="match status" value="1"/>
</dbReference>
<accession>A0A0D1Z3X6</accession>
<organism evidence="10 11">
    <name type="scientific">Exophiala mesophila</name>
    <name type="common">Black yeast-like fungus</name>
    <dbReference type="NCBI Taxonomy" id="212818"/>
    <lineage>
        <taxon>Eukaryota</taxon>
        <taxon>Fungi</taxon>
        <taxon>Dikarya</taxon>
        <taxon>Ascomycota</taxon>
        <taxon>Pezizomycotina</taxon>
        <taxon>Eurotiomycetes</taxon>
        <taxon>Chaetothyriomycetidae</taxon>
        <taxon>Chaetothyriales</taxon>
        <taxon>Herpotrichiellaceae</taxon>
        <taxon>Exophiala</taxon>
    </lineage>
</organism>
<dbReference type="OrthoDB" id="10260857at2759"/>
<reference evidence="10 11" key="1">
    <citation type="submission" date="2015-01" db="EMBL/GenBank/DDBJ databases">
        <title>The Genome Sequence of Exophiala mesophila CBS40295.</title>
        <authorList>
            <consortium name="The Broad Institute Genomics Platform"/>
            <person name="Cuomo C."/>
            <person name="de Hoog S."/>
            <person name="Gorbushina A."/>
            <person name="Stielow B."/>
            <person name="Teixiera M."/>
            <person name="Abouelleil A."/>
            <person name="Chapman S.B."/>
            <person name="Priest M."/>
            <person name="Young S.K."/>
            <person name="Wortman J."/>
            <person name="Nusbaum C."/>
            <person name="Birren B."/>
        </authorList>
    </citation>
    <scope>NUCLEOTIDE SEQUENCE [LARGE SCALE GENOMIC DNA]</scope>
    <source>
        <strain evidence="10 11">CBS 40295</strain>
    </source>
</reference>
<keyword evidence="4" id="KW-0967">Endosome</keyword>
<sequence length="304" mass="32889">MSESFYTSSPAAGFPPSTSVPPSPVTATPPPPPPKPPSHSQHPSRSGTPALSSTPTGTTVGGLPFPTQAATHSPRPQPPIPVSSPNSSSTPLPSSTQQQQPQYTPIPPPTLQDRWLPSQVTDKPITELQSLLNNPMLIASLASTHPSYASSMVPLQNAIQGNIQVAQQVSQLEAQVRKLRDETAQLMLNHTSLQTQWRRKQTEMDDALAPWGPRQMYQRLLSSISEQENLLKAIQESFLDGAGGDDVADGAAGYYGGVPGPGGNKASEKEVSEWVRRIREGATTLERRREMRARWDEGRVGGWR</sequence>
<dbReference type="HOGENOM" id="CLU_088665_0_0_1"/>